<dbReference type="Proteomes" id="UP000824540">
    <property type="component" value="Unassembled WGS sequence"/>
</dbReference>
<keyword evidence="1" id="KW-1133">Transmembrane helix</keyword>
<accession>A0A8T2NA33</accession>
<keyword evidence="1" id="KW-0812">Transmembrane</keyword>
<dbReference type="AlphaFoldDB" id="A0A8T2NA33"/>
<feature type="transmembrane region" description="Helical" evidence="1">
    <location>
        <begin position="36"/>
        <end position="55"/>
    </location>
</feature>
<evidence type="ECO:0000313" key="2">
    <source>
        <dbReference type="EMBL" id="KAG9336190.1"/>
    </source>
</evidence>
<reference evidence="2" key="1">
    <citation type="thesis" date="2021" institute="BYU ScholarsArchive" country="Provo, UT, USA">
        <title>Applications of and Algorithms for Genome Assembly and Genomic Analyses with an Emphasis on Marine Teleosts.</title>
        <authorList>
            <person name="Pickett B.D."/>
        </authorList>
    </citation>
    <scope>NUCLEOTIDE SEQUENCE</scope>
    <source>
        <strain evidence="2">HI-2016</strain>
    </source>
</reference>
<dbReference type="EMBL" id="JAFBMS010000102">
    <property type="protein sequence ID" value="KAG9336190.1"/>
    <property type="molecule type" value="Genomic_DNA"/>
</dbReference>
<keyword evidence="1" id="KW-0472">Membrane</keyword>
<keyword evidence="3" id="KW-1185">Reference proteome</keyword>
<evidence type="ECO:0008006" key="4">
    <source>
        <dbReference type="Google" id="ProtNLM"/>
    </source>
</evidence>
<sequence length="56" mass="5712">MKDANSAVAFYSQTPQSLALDVPICICVPDAPQECIAAVVVIVVVVAVAVVVVVVS</sequence>
<evidence type="ECO:0000313" key="3">
    <source>
        <dbReference type="Proteomes" id="UP000824540"/>
    </source>
</evidence>
<comment type="caution">
    <text evidence="2">The sequence shown here is derived from an EMBL/GenBank/DDBJ whole genome shotgun (WGS) entry which is preliminary data.</text>
</comment>
<protein>
    <recommendedName>
        <fullName evidence="4">Transmembrane protein</fullName>
    </recommendedName>
</protein>
<gene>
    <name evidence="2" type="ORF">JZ751_002537</name>
</gene>
<name>A0A8T2NA33_9TELE</name>
<organism evidence="2 3">
    <name type="scientific">Albula glossodonta</name>
    <name type="common">roundjaw bonefish</name>
    <dbReference type="NCBI Taxonomy" id="121402"/>
    <lineage>
        <taxon>Eukaryota</taxon>
        <taxon>Metazoa</taxon>
        <taxon>Chordata</taxon>
        <taxon>Craniata</taxon>
        <taxon>Vertebrata</taxon>
        <taxon>Euteleostomi</taxon>
        <taxon>Actinopterygii</taxon>
        <taxon>Neopterygii</taxon>
        <taxon>Teleostei</taxon>
        <taxon>Albuliformes</taxon>
        <taxon>Albulidae</taxon>
        <taxon>Albula</taxon>
    </lineage>
</organism>
<proteinExistence type="predicted"/>
<evidence type="ECO:0000256" key="1">
    <source>
        <dbReference type="SAM" id="Phobius"/>
    </source>
</evidence>